<name>A0A9W9P6N7_9EURO</name>
<dbReference type="OrthoDB" id="10257049at2759"/>
<accession>A0A9W9P6N7</accession>
<dbReference type="Gene3D" id="3.40.50.720">
    <property type="entry name" value="NAD(P)-binding Rossmann-like Domain"/>
    <property type="match status" value="1"/>
</dbReference>
<evidence type="ECO:0000256" key="2">
    <source>
        <dbReference type="ARBA" id="ARBA00023002"/>
    </source>
</evidence>
<dbReference type="InterPro" id="IPR013154">
    <property type="entry name" value="ADH-like_N"/>
</dbReference>
<dbReference type="PANTHER" id="PTHR45348:SF2">
    <property type="entry name" value="ZINC-TYPE ALCOHOL DEHYDROGENASE-LIKE PROTEIN C2E1P3.01"/>
    <property type="match status" value="1"/>
</dbReference>
<dbReference type="PANTHER" id="PTHR45348">
    <property type="entry name" value="HYPOTHETICAL OXIDOREDUCTASE (EUROFUNG)"/>
    <property type="match status" value="1"/>
</dbReference>
<dbReference type="Proteomes" id="UP001150941">
    <property type="component" value="Unassembled WGS sequence"/>
</dbReference>
<proteinExistence type="inferred from homology"/>
<comment type="caution">
    <text evidence="4">The sequence shown here is derived from an EMBL/GenBank/DDBJ whole genome shotgun (WGS) entry which is preliminary data.</text>
</comment>
<evidence type="ECO:0000256" key="1">
    <source>
        <dbReference type="ARBA" id="ARBA00008072"/>
    </source>
</evidence>
<evidence type="ECO:0000313" key="5">
    <source>
        <dbReference type="Proteomes" id="UP001150941"/>
    </source>
</evidence>
<protein>
    <recommendedName>
        <fullName evidence="3">Enoyl reductase (ER) domain-containing protein</fullName>
    </recommendedName>
</protein>
<feature type="domain" description="Enoyl reductase (ER)" evidence="3">
    <location>
        <begin position="16"/>
        <end position="295"/>
    </location>
</feature>
<evidence type="ECO:0000259" key="3">
    <source>
        <dbReference type="SMART" id="SM00829"/>
    </source>
</evidence>
<keyword evidence="2" id="KW-0560">Oxidoreductase</keyword>
<comment type="similarity">
    <text evidence="1">Belongs to the zinc-containing alcohol dehydrogenase family.</text>
</comment>
<dbReference type="InterPro" id="IPR047122">
    <property type="entry name" value="Trans-enoyl_RdTase-like"/>
</dbReference>
<dbReference type="GeneID" id="83200112"/>
<dbReference type="EMBL" id="JAPQKS010000003">
    <property type="protein sequence ID" value="KAJ5238893.1"/>
    <property type="molecule type" value="Genomic_DNA"/>
</dbReference>
<dbReference type="InterPro" id="IPR020843">
    <property type="entry name" value="ER"/>
</dbReference>
<organism evidence="4 5">
    <name type="scientific">Penicillium chermesinum</name>
    <dbReference type="NCBI Taxonomy" id="63820"/>
    <lineage>
        <taxon>Eukaryota</taxon>
        <taxon>Fungi</taxon>
        <taxon>Dikarya</taxon>
        <taxon>Ascomycota</taxon>
        <taxon>Pezizomycotina</taxon>
        <taxon>Eurotiomycetes</taxon>
        <taxon>Eurotiomycetidae</taxon>
        <taxon>Eurotiales</taxon>
        <taxon>Aspergillaceae</taxon>
        <taxon>Penicillium</taxon>
    </lineage>
</organism>
<dbReference type="InterPro" id="IPR011032">
    <property type="entry name" value="GroES-like_sf"/>
</dbReference>
<dbReference type="GO" id="GO:0016651">
    <property type="term" value="F:oxidoreductase activity, acting on NAD(P)H"/>
    <property type="evidence" value="ECO:0007669"/>
    <property type="project" value="InterPro"/>
</dbReference>
<dbReference type="RefSeq" id="XP_058331812.1">
    <property type="nucleotide sequence ID" value="XM_058472809.1"/>
</dbReference>
<dbReference type="SMART" id="SM00829">
    <property type="entry name" value="PKS_ER"/>
    <property type="match status" value="1"/>
</dbReference>
<reference evidence="4" key="1">
    <citation type="submission" date="2022-11" db="EMBL/GenBank/DDBJ databases">
        <authorList>
            <person name="Petersen C."/>
        </authorList>
    </citation>
    <scope>NUCLEOTIDE SEQUENCE</scope>
    <source>
        <strain evidence="4">IBT 19713</strain>
    </source>
</reference>
<keyword evidence="5" id="KW-1185">Reference proteome</keyword>
<dbReference type="SUPFAM" id="SSF50129">
    <property type="entry name" value="GroES-like"/>
    <property type="match status" value="1"/>
</dbReference>
<sequence length="297" mass="31374">MSLPTTHQAAAIVEKGKPLSLITRKTPTPGPGEVLLKVQAIAFNPVDMAQRDVGLFIAAYPAISGSDVAGTITLTGPGVSSVQIGDRVTAFASAFFAQGNPDYGATQEYVLVAETVLTPLPASWSFVEGCVLPMATFVAWSAWTITGILRVWGAKRVFDYKAEDVVEQIVSAAKEDGLKMTKGMHAAGSSVQQLGVDVMGALREEGAVSKYGIAPIVDKEVKVPEGVETAFLTGPQPEERDEWLKWVFGTWLKENLAKGRVVASPHIKVLDGGLAAANQALDNLKAGVSATKLAVEL</sequence>
<dbReference type="Pfam" id="PF08240">
    <property type="entry name" value="ADH_N"/>
    <property type="match status" value="1"/>
</dbReference>
<reference evidence="4" key="2">
    <citation type="journal article" date="2023" name="IMA Fungus">
        <title>Comparative genomic study of the Penicillium genus elucidates a diverse pangenome and 15 lateral gene transfer events.</title>
        <authorList>
            <person name="Petersen C."/>
            <person name="Sorensen T."/>
            <person name="Nielsen M.R."/>
            <person name="Sondergaard T.E."/>
            <person name="Sorensen J.L."/>
            <person name="Fitzpatrick D.A."/>
            <person name="Frisvad J.C."/>
            <person name="Nielsen K.L."/>
        </authorList>
    </citation>
    <scope>NUCLEOTIDE SEQUENCE</scope>
    <source>
        <strain evidence="4">IBT 19713</strain>
    </source>
</reference>
<evidence type="ECO:0000313" key="4">
    <source>
        <dbReference type="EMBL" id="KAJ5238893.1"/>
    </source>
</evidence>
<dbReference type="AlphaFoldDB" id="A0A9W9P6N7"/>
<gene>
    <name evidence="4" type="ORF">N7468_003512</name>
</gene>
<dbReference type="Gene3D" id="3.90.180.10">
    <property type="entry name" value="Medium-chain alcohol dehydrogenases, catalytic domain"/>
    <property type="match status" value="2"/>
</dbReference>